<evidence type="ECO:0000313" key="2">
    <source>
        <dbReference type="Proteomes" id="UP000319175"/>
    </source>
</evidence>
<dbReference type="AlphaFoldDB" id="A0A501Q409"/>
<dbReference type="PROSITE" id="PS51257">
    <property type="entry name" value="PROKAR_LIPOPROTEIN"/>
    <property type="match status" value="1"/>
</dbReference>
<reference evidence="1 2" key="1">
    <citation type="submission" date="2019-06" db="EMBL/GenBank/DDBJ databases">
        <title>Flavobacterium sp. MaA-Y11 from geoumgang.</title>
        <authorList>
            <person name="Jeong S."/>
        </authorList>
    </citation>
    <scope>NUCLEOTIDE SEQUENCE [LARGE SCALE GENOMIC DNA]</scope>
    <source>
        <strain evidence="1 2">MaA-Y11</strain>
    </source>
</reference>
<gene>
    <name evidence="1" type="ORF">FJA49_12340</name>
</gene>
<dbReference type="EMBL" id="VFJE01000055">
    <property type="protein sequence ID" value="TPD67064.1"/>
    <property type="molecule type" value="Genomic_DNA"/>
</dbReference>
<comment type="caution">
    <text evidence="1">The sequence shown here is derived from an EMBL/GenBank/DDBJ whole genome shotgun (WGS) entry which is preliminary data.</text>
</comment>
<proteinExistence type="predicted"/>
<dbReference type="Proteomes" id="UP000319175">
    <property type="component" value="Unassembled WGS sequence"/>
</dbReference>
<protein>
    <submittedName>
        <fullName evidence="1">Uncharacterized protein</fullName>
    </submittedName>
</protein>
<keyword evidence="2" id="KW-1185">Reference proteome</keyword>
<evidence type="ECO:0000313" key="1">
    <source>
        <dbReference type="EMBL" id="TPD67064.1"/>
    </source>
</evidence>
<organism evidence="1 2">
    <name type="scientific">Flavobacterium microcysteis</name>
    <dbReference type="NCBI Taxonomy" id="2596891"/>
    <lineage>
        <taxon>Bacteria</taxon>
        <taxon>Pseudomonadati</taxon>
        <taxon>Bacteroidota</taxon>
        <taxon>Flavobacteriia</taxon>
        <taxon>Flavobacteriales</taxon>
        <taxon>Flavobacteriaceae</taxon>
        <taxon>Flavobacterium</taxon>
    </lineage>
</organism>
<dbReference type="RefSeq" id="WP_140001224.1">
    <property type="nucleotide sequence ID" value="NZ_VFJE01000055.1"/>
</dbReference>
<accession>A0A501Q409</accession>
<reference evidence="1 2" key="2">
    <citation type="submission" date="2019-06" db="EMBL/GenBank/DDBJ databases">
        <authorList>
            <person name="Seo Y."/>
        </authorList>
    </citation>
    <scope>NUCLEOTIDE SEQUENCE [LARGE SCALE GENOMIC DNA]</scope>
    <source>
        <strain evidence="1 2">MaA-Y11</strain>
    </source>
</reference>
<name>A0A501Q409_9FLAO</name>
<sequence>MKNYILLCFVVVFFASCKTGKLSTKDTLSQSETVIIGEIKIMNDDKDVTKNAKIYFDENIKGTLSYKLLEDGLIIMKLPQGNHFIKYIYTPYGSVNLPIGYANLSVPDAGKSYYIGTIVIDAEKKLRKKSRGIIYDTDPKGLKEEKVQITISDTPEKALKTYHDMFGADKKVENALMTVSP</sequence>
<dbReference type="OrthoDB" id="1349145at2"/>